<dbReference type="AlphaFoldDB" id="A0A502CPB9"/>
<sequence length="154" mass="17093">MPFYSASDFYPDSSLGYLARRVFQISTVGLEPVFEPEGITLTHWLALVSIHLNPGSTCADLARDIAHDKGATTRLIDALVERSWVERDRDGADRRVVKLSLTDAGEAVAQRARLKVMARWNAWLADWSNEDAAELVRLLQKLHTTLADASEDGA</sequence>
<accession>A0A502CPB9</accession>
<feature type="domain" description="HTH marR-type" evidence="1">
    <location>
        <begin position="12"/>
        <end position="144"/>
    </location>
</feature>
<dbReference type="SUPFAM" id="SSF46785">
    <property type="entry name" value="Winged helix' DNA-binding domain"/>
    <property type="match status" value="1"/>
</dbReference>
<dbReference type="Gene3D" id="1.10.10.10">
    <property type="entry name" value="Winged helix-like DNA-binding domain superfamily/Winged helix DNA-binding domain"/>
    <property type="match status" value="1"/>
</dbReference>
<gene>
    <name evidence="2" type="ORF">EAH84_05560</name>
</gene>
<organism evidence="2 3">
    <name type="scientific">Sphingomonas oligophenolica</name>
    <dbReference type="NCBI Taxonomy" id="301154"/>
    <lineage>
        <taxon>Bacteria</taxon>
        <taxon>Pseudomonadati</taxon>
        <taxon>Pseudomonadota</taxon>
        <taxon>Alphaproteobacteria</taxon>
        <taxon>Sphingomonadales</taxon>
        <taxon>Sphingomonadaceae</taxon>
        <taxon>Sphingomonas</taxon>
    </lineage>
</organism>
<dbReference type="InterPro" id="IPR039422">
    <property type="entry name" value="MarR/SlyA-like"/>
</dbReference>
<dbReference type="SMART" id="SM00347">
    <property type="entry name" value="HTH_MARR"/>
    <property type="match status" value="1"/>
</dbReference>
<dbReference type="InterPro" id="IPR036390">
    <property type="entry name" value="WH_DNA-bd_sf"/>
</dbReference>
<dbReference type="PANTHER" id="PTHR33164">
    <property type="entry name" value="TRANSCRIPTIONAL REGULATOR, MARR FAMILY"/>
    <property type="match status" value="1"/>
</dbReference>
<evidence type="ECO:0000259" key="1">
    <source>
        <dbReference type="PROSITE" id="PS50995"/>
    </source>
</evidence>
<dbReference type="GO" id="GO:0006950">
    <property type="term" value="P:response to stress"/>
    <property type="evidence" value="ECO:0007669"/>
    <property type="project" value="TreeGrafter"/>
</dbReference>
<proteinExistence type="predicted"/>
<keyword evidence="3" id="KW-1185">Reference proteome</keyword>
<dbReference type="OrthoDB" id="6195716at2"/>
<evidence type="ECO:0000313" key="2">
    <source>
        <dbReference type="EMBL" id="TPG13646.1"/>
    </source>
</evidence>
<evidence type="ECO:0000313" key="3">
    <source>
        <dbReference type="Proteomes" id="UP000318413"/>
    </source>
</evidence>
<name>A0A502CPB9_9SPHN</name>
<dbReference type="PRINTS" id="PR00598">
    <property type="entry name" value="HTHMARR"/>
</dbReference>
<dbReference type="RefSeq" id="WP_140868995.1">
    <property type="nucleotide sequence ID" value="NZ_RCZK01000003.1"/>
</dbReference>
<reference evidence="2 3" key="1">
    <citation type="journal article" date="2019" name="Environ. Microbiol.">
        <title>Species interactions and distinct microbial communities in high Arctic permafrost affected cryosols are associated with the CH4 and CO2 gas fluxes.</title>
        <authorList>
            <person name="Altshuler I."/>
            <person name="Hamel J."/>
            <person name="Turney S."/>
            <person name="Magnuson E."/>
            <person name="Levesque R."/>
            <person name="Greer C."/>
            <person name="Whyte L.G."/>
        </authorList>
    </citation>
    <scope>NUCLEOTIDE SEQUENCE [LARGE SCALE GENOMIC DNA]</scope>
    <source>
        <strain evidence="2 3">S5.1</strain>
    </source>
</reference>
<dbReference type="Pfam" id="PF01047">
    <property type="entry name" value="MarR"/>
    <property type="match status" value="1"/>
</dbReference>
<dbReference type="EMBL" id="RCZK01000003">
    <property type="protein sequence ID" value="TPG13646.1"/>
    <property type="molecule type" value="Genomic_DNA"/>
</dbReference>
<dbReference type="GO" id="GO:0003700">
    <property type="term" value="F:DNA-binding transcription factor activity"/>
    <property type="evidence" value="ECO:0007669"/>
    <property type="project" value="InterPro"/>
</dbReference>
<comment type="caution">
    <text evidence="2">The sequence shown here is derived from an EMBL/GenBank/DDBJ whole genome shotgun (WGS) entry which is preliminary data.</text>
</comment>
<dbReference type="InterPro" id="IPR000835">
    <property type="entry name" value="HTH_MarR-typ"/>
</dbReference>
<protein>
    <submittedName>
        <fullName evidence="2">MarR family transcriptional regulator</fullName>
    </submittedName>
</protein>
<dbReference type="PROSITE" id="PS50995">
    <property type="entry name" value="HTH_MARR_2"/>
    <property type="match status" value="1"/>
</dbReference>
<dbReference type="PANTHER" id="PTHR33164:SF43">
    <property type="entry name" value="HTH-TYPE TRANSCRIPTIONAL REPRESSOR YETL"/>
    <property type="match status" value="1"/>
</dbReference>
<dbReference type="InterPro" id="IPR036388">
    <property type="entry name" value="WH-like_DNA-bd_sf"/>
</dbReference>
<dbReference type="Proteomes" id="UP000318413">
    <property type="component" value="Unassembled WGS sequence"/>
</dbReference>